<name>A0A9P1DDJ9_9DINO</name>
<dbReference type="AlphaFoldDB" id="A0A9P1DDJ9"/>
<dbReference type="Gene3D" id="3.40.30.10">
    <property type="entry name" value="Glutaredoxin"/>
    <property type="match status" value="1"/>
</dbReference>
<comment type="caution">
    <text evidence="3">The sequence shown here is derived from an EMBL/GenBank/DDBJ whole genome shotgun (WGS) entry which is preliminary data.</text>
</comment>
<feature type="domain" description="Thioredoxin" evidence="2">
    <location>
        <begin position="9"/>
        <end position="169"/>
    </location>
</feature>
<dbReference type="GO" id="GO:0004791">
    <property type="term" value="F:thioredoxin-disulfide reductase (NADPH) activity"/>
    <property type="evidence" value="ECO:0007669"/>
    <property type="project" value="TreeGrafter"/>
</dbReference>
<evidence type="ECO:0000256" key="1">
    <source>
        <dbReference type="SAM" id="MobiDB-lite"/>
    </source>
</evidence>
<feature type="region of interest" description="Disordered" evidence="1">
    <location>
        <begin position="170"/>
        <end position="189"/>
    </location>
</feature>
<evidence type="ECO:0000259" key="2">
    <source>
        <dbReference type="PROSITE" id="PS51352"/>
    </source>
</evidence>
<dbReference type="InterPro" id="IPR036249">
    <property type="entry name" value="Thioredoxin-like_sf"/>
</dbReference>
<accession>A0A9P1DDJ9</accession>
<dbReference type="Pfam" id="PF13905">
    <property type="entry name" value="Thioredoxin_8"/>
    <property type="match status" value="1"/>
</dbReference>
<dbReference type="EMBL" id="CAMXCT030004112">
    <property type="protein sequence ID" value="CAL4795008.1"/>
    <property type="molecule type" value="Genomic_DNA"/>
</dbReference>
<dbReference type="PANTHER" id="PTHR46472">
    <property type="entry name" value="NUCLEOREDOXIN"/>
    <property type="match status" value="1"/>
</dbReference>
<evidence type="ECO:0000313" key="4">
    <source>
        <dbReference type="EMBL" id="CAL4795008.1"/>
    </source>
</evidence>
<dbReference type="Proteomes" id="UP001152797">
    <property type="component" value="Unassembled WGS sequence"/>
</dbReference>
<dbReference type="InterPro" id="IPR012336">
    <property type="entry name" value="Thioredoxin-like_fold"/>
</dbReference>
<dbReference type="OrthoDB" id="409136at2759"/>
<dbReference type="PROSITE" id="PS51352">
    <property type="entry name" value="THIOREDOXIN_2"/>
    <property type="match status" value="1"/>
</dbReference>
<reference evidence="3" key="1">
    <citation type="submission" date="2022-10" db="EMBL/GenBank/DDBJ databases">
        <authorList>
            <person name="Chen Y."/>
            <person name="Dougan E. K."/>
            <person name="Chan C."/>
            <person name="Rhodes N."/>
            <person name="Thang M."/>
        </authorList>
    </citation>
    <scope>NUCLEOTIDE SEQUENCE</scope>
</reference>
<dbReference type="EMBL" id="CAMXCT020004112">
    <property type="protein sequence ID" value="CAL1161071.1"/>
    <property type="molecule type" value="Genomic_DNA"/>
</dbReference>
<evidence type="ECO:0000313" key="5">
    <source>
        <dbReference type="Proteomes" id="UP001152797"/>
    </source>
</evidence>
<dbReference type="GO" id="GO:0031397">
    <property type="term" value="P:negative regulation of protein ubiquitination"/>
    <property type="evidence" value="ECO:0007669"/>
    <property type="project" value="TreeGrafter"/>
</dbReference>
<dbReference type="PANTHER" id="PTHR46472:SF1">
    <property type="entry name" value="NUCLEOREDOXIN"/>
    <property type="match status" value="1"/>
</dbReference>
<sequence>MSVTLSAGLKRGKKFCNESFAWFQNLIRCEDGSEMPATELSNTLIGLYFSASWCPPCQYFVHILAQGYRAIREVHGPQAFEVILVPLDVDEKLWELHMSKMPWLSIPLKNREVIVKLFTAHCITEAPRLMILDSQGTTVVENAWGGDHGFGFGLDPLHAYEKLIEELQKMQRGREENDPIEEEPSDVED</sequence>
<feature type="compositionally biased region" description="Acidic residues" evidence="1">
    <location>
        <begin position="178"/>
        <end position="189"/>
    </location>
</feature>
<keyword evidence="5" id="KW-1185">Reference proteome</keyword>
<dbReference type="GO" id="GO:0005634">
    <property type="term" value="C:nucleus"/>
    <property type="evidence" value="ECO:0007669"/>
    <property type="project" value="TreeGrafter"/>
</dbReference>
<dbReference type="EMBL" id="CAMXCT010004112">
    <property type="protein sequence ID" value="CAI4007696.1"/>
    <property type="molecule type" value="Genomic_DNA"/>
</dbReference>
<reference evidence="4 5" key="2">
    <citation type="submission" date="2024-05" db="EMBL/GenBank/DDBJ databases">
        <authorList>
            <person name="Chen Y."/>
            <person name="Shah S."/>
            <person name="Dougan E. K."/>
            <person name="Thang M."/>
            <person name="Chan C."/>
        </authorList>
    </citation>
    <scope>NUCLEOTIDE SEQUENCE [LARGE SCALE GENOMIC DNA]</scope>
</reference>
<organism evidence="3">
    <name type="scientific">Cladocopium goreaui</name>
    <dbReference type="NCBI Taxonomy" id="2562237"/>
    <lineage>
        <taxon>Eukaryota</taxon>
        <taxon>Sar</taxon>
        <taxon>Alveolata</taxon>
        <taxon>Dinophyceae</taxon>
        <taxon>Suessiales</taxon>
        <taxon>Symbiodiniaceae</taxon>
        <taxon>Cladocopium</taxon>
    </lineage>
</organism>
<proteinExistence type="predicted"/>
<gene>
    <name evidence="3" type="ORF">C1SCF055_LOCUS33233</name>
</gene>
<dbReference type="GO" id="GO:0030178">
    <property type="term" value="P:negative regulation of Wnt signaling pathway"/>
    <property type="evidence" value="ECO:0007669"/>
    <property type="project" value="TreeGrafter"/>
</dbReference>
<dbReference type="SUPFAM" id="SSF52833">
    <property type="entry name" value="Thioredoxin-like"/>
    <property type="match status" value="1"/>
</dbReference>
<protein>
    <submittedName>
        <fullName evidence="4">Inositol-1,4,5-trisphosphate 5-phosphatase 1</fullName>
    </submittedName>
</protein>
<evidence type="ECO:0000313" key="3">
    <source>
        <dbReference type="EMBL" id="CAI4007696.1"/>
    </source>
</evidence>
<dbReference type="InterPro" id="IPR013766">
    <property type="entry name" value="Thioredoxin_domain"/>
</dbReference>